<comment type="caution">
    <text evidence="1">The sequence shown here is derived from an EMBL/GenBank/DDBJ whole genome shotgun (WGS) entry which is preliminary data.</text>
</comment>
<reference evidence="1" key="1">
    <citation type="submission" date="2021-02" db="EMBL/GenBank/DDBJ databases">
        <authorList>
            <person name="Dougan E. K."/>
            <person name="Rhodes N."/>
            <person name="Thang M."/>
            <person name="Chan C."/>
        </authorList>
    </citation>
    <scope>NUCLEOTIDE SEQUENCE</scope>
</reference>
<proteinExistence type="predicted"/>
<name>A0A812TJ55_9DINO</name>
<dbReference type="AlphaFoldDB" id="A0A812TJ55"/>
<keyword evidence="2" id="KW-1185">Reference proteome</keyword>
<dbReference type="Proteomes" id="UP000601435">
    <property type="component" value="Unassembled WGS sequence"/>
</dbReference>
<evidence type="ECO:0000313" key="1">
    <source>
        <dbReference type="EMBL" id="CAE7529031.1"/>
    </source>
</evidence>
<gene>
    <name evidence="1" type="ORF">SNEC2469_LOCUS15181</name>
</gene>
<evidence type="ECO:0000313" key="2">
    <source>
        <dbReference type="Proteomes" id="UP000601435"/>
    </source>
</evidence>
<sequence length="111" mass="12533">MAYSCSFMDIVGSTVERFCSICFTCLTSIRFLSSFSLMETSSFNSLAMVFFCCPLAPEHLDAPHHLMEASSLRCLSIVFFSAMFKGTLLLLHLSDFICRCRRLFNRNTSGL</sequence>
<accession>A0A812TJ55</accession>
<protein>
    <submittedName>
        <fullName evidence="1">Uncharacterized protein</fullName>
    </submittedName>
</protein>
<organism evidence="1 2">
    <name type="scientific">Symbiodinium necroappetens</name>
    <dbReference type="NCBI Taxonomy" id="1628268"/>
    <lineage>
        <taxon>Eukaryota</taxon>
        <taxon>Sar</taxon>
        <taxon>Alveolata</taxon>
        <taxon>Dinophyceae</taxon>
        <taxon>Suessiales</taxon>
        <taxon>Symbiodiniaceae</taxon>
        <taxon>Symbiodinium</taxon>
    </lineage>
</organism>
<dbReference type="EMBL" id="CAJNJA010024590">
    <property type="protein sequence ID" value="CAE7529031.1"/>
    <property type="molecule type" value="Genomic_DNA"/>
</dbReference>